<sequence>MKQYGFITIPYMFAYMSHGRDGQLNCNLRPTLMEVLKQLHTSVSQNFDRLFDEAYKSLHTELTRRNEYVNELDEKLAGRDRNNVSAEVLKLNREISLLREEIRLNDVGLEDIEGLENLARLKDVYSPEHLLWVFETGEQEDGRFTADRMKAVWDQYLALYKDFQTLFDASKDLKAKIKRHKRKLQYWGAHLNKEQFTLVLDGRAVKFKRVPENTRDDMTHTPSKKSPLCPTDLPAKVGGASAQIQLTPTSDLTASKHNAQGNGGLPPATAMEPASTQSESSIDSDEAASTPGLPELSTESKAGALKRKRDSVTDHASTRPGLRDTRANDQLAQPVLIKSESMSSSPIRIHLEHNGLAGTQDLDEVGSAVETPRKRKLSHLDGQSHELPSDTTMSPLPRNPTALRLTRHQMEANQLAPKRLTVLQPVDTNLPSANGPRIWSEQKPPNKSERRSRHALDSVAEDGDESLRLVPRRGQVKQASRVQLTQASTSMDNVLIHRRLDDLLERPLRPRHPLHIWKKNGTIADVGPDQRDISRDPFIQASRAVKEASKSSEPTESAIGRPSRSVGDRENSEVSPQEGSRSHSFRVPDTMAIHSEDEPFRARPLHRLGLRHFKINPNVNQGLDFAYDTVVRRKDERKCISGCTRPGCCREKFRAMARLAGPPTTTDGSNDGEEEQKMLEHYLGEEKHLLDQLSAEERQSLLHEARARRMANLYSKHRHDHQRPSTPPGFWRTDMPNTQELEHDREEANNLEREKVKERYREAMRGGMWKFADE</sequence>
<dbReference type="Pfam" id="PF08573">
    <property type="entry name" value="SAE2"/>
    <property type="match status" value="1"/>
</dbReference>
<evidence type="ECO:0000313" key="6">
    <source>
        <dbReference type="EMBL" id="GFF43017.1"/>
    </source>
</evidence>
<protein>
    <recommendedName>
        <fullName evidence="5">DNA endonuclease activator Ctp1 C-terminal domain-containing protein</fullName>
    </recommendedName>
</protein>
<gene>
    <name evidence="6" type="ORF">IFM46972_07068</name>
</gene>
<feature type="region of interest" description="Disordered" evidence="4">
    <location>
        <begin position="369"/>
        <end position="397"/>
    </location>
</feature>
<feature type="region of interest" description="Disordered" evidence="4">
    <location>
        <begin position="424"/>
        <end position="465"/>
    </location>
</feature>
<dbReference type="PANTHER" id="PTHR15107:SF0">
    <property type="entry name" value="DNA ENDONUCLEASE ACTIVATOR CTP1 C-TERMINAL DOMAIN-CONTAINING PROTEIN"/>
    <property type="match status" value="1"/>
</dbReference>
<name>A0A8H3P7G0_9EURO</name>
<comment type="caution">
    <text evidence="6">The sequence shown here is derived from an EMBL/GenBank/DDBJ whole genome shotgun (WGS) entry which is preliminary data.</text>
</comment>
<evidence type="ECO:0000256" key="1">
    <source>
        <dbReference type="ARBA" id="ARBA00004123"/>
    </source>
</evidence>
<feature type="compositionally biased region" description="Basic and acidic residues" evidence="4">
    <location>
        <begin position="740"/>
        <end position="754"/>
    </location>
</feature>
<evidence type="ECO:0000313" key="7">
    <source>
        <dbReference type="Proteomes" id="UP000465221"/>
    </source>
</evidence>
<feature type="region of interest" description="Disordered" evidence="4">
    <location>
        <begin position="251"/>
        <end position="330"/>
    </location>
</feature>
<feature type="compositionally biased region" description="Basic and acidic residues" evidence="4">
    <location>
        <begin position="378"/>
        <end position="388"/>
    </location>
</feature>
<organism evidence="6 7">
    <name type="scientific">Aspergillus udagawae</name>
    <dbReference type="NCBI Taxonomy" id="91492"/>
    <lineage>
        <taxon>Eukaryota</taxon>
        <taxon>Fungi</taxon>
        <taxon>Dikarya</taxon>
        <taxon>Ascomycota</taxon>
        <taxon>Pezizomycotina</taxon>
        <taxon>Eurotiomycetes</taxon>
        <taxon>Eurotiomycetidae</taxon>
        <taxon>Eurotiales</taxon>
        <taxon>Aspergillaceae</taxon>
        <taxon>Aspergillus</taxon>
        <taxon>Aspergillus subgen. Fumigati</taxon>
    </lineage>
</organism>
<evidence type="ECO:0000256" key="3">
    <source>
        <dbReference type="ARBA" id="ARBA00023242"/>
    </source>
</evidence>
<comment type="subcellular location">
    <subcellularLocation>
        <location evidence="1">Nucleus</location>
    </subcellularLocation>
</comment>
<keyword evidence="2" id="KW-0227">DNA damage</keyword>
<evidence type="ECO:0000256" key="4">
    <source>
        <dbReference type="SAM" id="MobiDB-lite"/>
    </source>
</evidence>
<dbReference type="GO" id="GO:0010792">
    <property type="term" value="P:DNA double-strand break processing involved in repair via single-strand annealing"/>
    <property type="evidence" value="ECO:0007669"/>
    <property type="project" value="TreeGrafter"/>
</dbReference>
<dbReference type="PANTHER" id="PTHR15107">
    <property type="entry name" value="RETINOBLASTOMA BINDING PROTEIN 8"/>
    <property type="match status" value="1"/>
</dbReference>
<dbReference type="GO" id="GO:0005634">
    <property type="term" value="C:nucleus"/>
    <property type="evidence" value="ECO:0007669"/>
    <property type="project" value="UniProtKB-SubCell"/>
</dbReference>
<feature type="domain" description="DNA endonuclease activator Ctp1 C-terminal" evidence="5">
    <location>
        <begin position="626"/>
        <end position="740"/>
    </location>
</feature>
<evidence type="ECO:0000256" key="2">
    <source>
        <dbReference type="ARBA" id="ARBA00022763"/>
    </source>
</evidence>
<dbReference type="GO" id="GO:0003684">
    <property type="term" value="F:damaged DNA binding"/>
    <property type="evidence" value="ECO:0007669"/>
    <property type="project" value="TreeGrafter"/>
</dbReference>
<dbReference type="EMBL" id="BLKC01000051">
    <property type="protein sequence ID" value="GFF43017.1"/>
    <property type="molecule type" value="Genomic_DNA"/>
</dbReference>
<feature type="region of interest" description="Disordered" evidence="4">
    <location>
        <begin position="542"/>
        <end position="585"/>
    </location>
</feature>
<evidence type="ECO:0000259" key="5">
    <source>
        <dbReference type="Pfam" id="PF08573"/>
    </source>
</evidence>
<dbReference type="AlphaFoldDB" id="A0A8H3P7G0"/>
<dbReference type="InterPro" id="IPR013882">
    <property type="entry name" value="Ctp1_C"/>
</dbReference>
<proteinExistence type="predicted"/>
<feature type="compositionally biased region" description="Polar residues" evidence="4">
    <location>
        <begin position="251"/>
        <end position="260"/>
    </location>
</feature>
<feature type="region of interest" description="Disordered" evidence="4">
    <location>
        <begin position="716"/>
        <end position="754"/>
    </location>
</feature>
<feature type="compositionally biased region" description="Basic and acidic residues" evidence="4">
    <location>
        <begin position="310"/>
        <end position="327"/>
    </location>
</feature>
<feature type="region of interest" description="Disordered" evidence="4">
    <location>
        <begin position="211"/>
        <end position="236"/>
    </location>
</feature>
<keyword evidence="3" id="KW-0539">Nucleus</keyword>
<dbReference type="Proteomes" id="UP000465221">
    <property type="component" value="Unassembled WGS sequence"/>
</dbReference>
<reference evidence="6 7" key="1">
    <citation type="submission" date="2020-01" db="EMBL/GenBank/DDBJ databases">
        <title>Draft genome sequence of Aspergillus udagawae IFM 46972.</title>
        <authorList>
            <person name="Takahashi H."/>
            <person name="Yaguchi T."/>
        </authorList>
    </citation>
    <scope>NUCLEOTIDE SEQUENCE [LARGE SCALE GENOMIC DNA]</scope>
    <source>
        <strain evidence="6 7">IFM 46972</strain>
    </source>
</reference>
<dbReference type="InterPro" id="IPR033316">
    <property type="entry name" value="RBBP8-like"/>
</dbReference>
<accession>A0A8H3P7G0</accession>